<evidence type="ECO:0000259" key="3">
    <source>
        <dbReference type="Pfam" id="PF21959"/>
    </source>
</evidence>
<organism evidence="4 5">
    <name type="scientific">Aaosphaeria arxii CBS 175.79</name>
    <dbReference type="NCBI Taxonomy" id="1450172"/>
    <lineage>
        <taxon>Eukaryota</taxon>
        <taxon>Fungi</taxon>
        <taxon>Dikarya</taxon>
        <taxon>Ascomycota</taxon>
        <taxon>Pezizomycotina</taxon>
        <taxon>Dothideomycetes</taxon>
        <taxon>Pleosporomycetidae</taxon>
        <taxon>Pleosporales</taxon>
        <taxon>Pleosporales incertae sedis</taxon>
        <taxon>Aaosphaeria</taxon>
    </lineage>
</organism>
<sequence>MKDILPILTGFGLLGFVTASVLPRGHSKIFGRKHVQQRGYGGGGHGHGHGHGYGGHHSGHHGYSGYSPYDYYKGFGPYGFPFPLDPELYPGLDFDAAVLNPSLFAEYLANGGAYNMANGAAFNQANGGTFNQGLAVPAEQAIEPVDQSNGAPVNQGNGSPLVTPAPAVEATPAPVTPVPNAEISMPPVIAEPSGAPVVEPSEAPVVEPSGVSAVEPSGAPAVEPSGAPVIEPSGAPVVEPSGAPVVEPSTPVVEPSAPVVEPSAPVVEPSAPVVEPSGAPVVEPSAPVVAPSAPVAEPSAPVAEPSAPVVEPSAPVVEPSAPVVEPSAPVVEPSAPVAEPSAPVVEPSAPVVEPSAPIVAPSAPPSSAPASPLATFVCNAVGYLVQSNSLYSLNATSGLTSLLSSTIGAGGDVTSIGYNVLDNTIWGVVSILGANSLVQIGSDGGQKPLAVSLGAGYWNAGDIDNTGKFYITQGGGVWAVIDLAPGSATFGTIIESGDATASIIAINGMGIFDWVYLPARPGYLYAVTIGPSLVRFNLATHIWEKIMDYPSLAGTNQFGSFWGSDTDEFYGQETTTGNIYTFNAGGGAATLLSTSLSVPSGDGARCISAVAASPIESGGIPGRFI</sequence>
<dbReference type="Gene3D" id="6.10.250.1010">
    <property type="match status" value="1"/>
</dbReference>
<evidence type="ECO:0000256" key="2">
    <source>
        <dbReference type="SAM" id="MobiDB-lite"/>
    </source>
</evidence>
<dbReference type="Pfam" id="PF21959">
    <property type="entry name" value="DUF6923"/>
    <property type="match status" value="1"/>
</dbReference>
<dbReference type="InterPro" id="IPR051860">
    <property type="entry name" value="Plasmodium_CSP_Invasion"/>
</dbReference>
<protein>
    <recommendedName>
        <fullName evidence="3">DUF6923 domain-containing protein</fullName>
    </recommendedName>
</protein>
<keyword evidence="5" id="KW-1185">Reference proteome</keyword>
<evidence type="ECO:0000313" key="5">
    <source>
        <dbReference type="Proteomes" id="UP000799778"/>
    </source>
</evidence>
<feature type="region of interest" description="Disordered" evidence="2">
    <location>
        <begin position="208"/>
        <end position="227"/>
    </location>
</feature>
<dbReference type="EMBL" id="ML978067">
    <property type="protein sequence ID" value="KAF2019842.1"/>
    <property type="molecule type" value="Genomic_DNA"/>
</dbReference>
<dbReference type="PANTHER" id="PTHR44826">
    <property type="entry name" value="SPORE COAT PROTEIN SP85"/>
    <property type="match status" value="1"/>
</dbReference>
<dbReference type="RefSeq" id="XP_033388181.1">
    <property type="nucleotide sequence ID" value="XM_033532947.1"/>
</dbReference>
<dbReference type="AlphaFoldDB" id="A0A6A5Y2S3"/>
<dbReference type="PRINTS" id="PR01217">
    <property type="entry name" value="PRICHEXTENSN"/>
</dbReference>
<dbReference type="OrthoDB" id="4405280at2759"/>
<evidence type="ECO:0000256" key="1">
    <source>
        <dbReference type="ARBA" id="ARBA00022737"/>
    </source>
</evidence>
<feature type="domain" description="DUF6923" evidence="3">
    <location>
        <begin position="415"/>
        <end position="607"/>
    </location>
</feature>
<accession>A0A6A5Y2S3</accession>
<evidence type="ECO:0000313" key="4">
    <source>
        <dbReference type="EMBL" id="KAF2019842.1"/>
    </source>
</evidence>
<name>A0A6A5Y2S3_9PLEO</name>
<dbReference type="PANTHER" id="PTHR44826:SF3">
    <property type="entry name" value="SPORE COAT PROTEIN SP85"/>
    <property type="match status" value="1"/>
</dbReference>
<keyword evidence="1" id="KW-0677">Repeat</keyword>
<gene>
    <name evidence="4" type="ORF">BU24DRAFT_476888</name>
</gene>
<dbReference type="InterPro" id="IPR054215">
    <property type="entry name" value="DUF6923"/>
</dbReference>
<dbReference type="Proteomes" id="UP000799778">
    <property type="component" value="Unassembled WGS sequence"/>
</dbReference>
<proteinExistence type="predicted"/>
<reference evidence="4" key="1">
    <citation type="journal article" date="2020" name="Stud. Mycol.">
        <title>101 Dothideomycetes genomes: a test case for predicting lifestyles and emergence of pathogens.</title>
        <authorList>
            <person name="Haridas S."/>
            <person name="Albert R."/>
            <person name="Binder M."/>
            <person name="Bloem J."/>
            <person name="Labutti K."/>
            <person name="Salamov A."/>
            <person name="Andreopoulos B."/>
            <person name="Baker S."/>
            <person name="Barry K."/>
            <person name="Bills G."/>
            <person name="Bluhm B."/>
            <person name="Cannon C."/>
            <person name="Castanera R."/>
            <person name="Culley D."/>
            <person name="Daum C."/>
            <person name="Ezra D."/>
            <person name="Gonzalez J."/>
            <person name="Henrissat B."/>
            <person name="Kuo A."/>
            <person name="Liang C."/>
            <person name="Lipzen A."/>
            <person name="Lutzoni F."/>
            <person name="Magnuson J."/>
            <person name="Mondo S."/>
            <person name="Nolan M."/>
            <person name="Ohm R."/>
            <person name="Pangilinan J."/>
            <person name="Park H.-J."/>
            <person name="Ramirez L."/>
            <person name="Alfaro M."/>
            <person name="Sun H."/>
            <person name="Tritt A."/>
            <person name="Yoshinaga Y."/>
            <person name="Zwiers L.-H."/>
            <person name="Turgeon B."/>
            <person name="Goodwin S."/>
            <person name="Spatafora J."/>
            <person name="Crous P."/>
            <person name="Grigoriev I."/>
        </authorList>
    </citation>
    <scope>NUCLEOTIDE SEQUENCE</scope>
    <source>
        <strain evidence="4">CBS 175.79</strain>
    </source>
</reference>
<dbReference type="GeneID" id="54290344"/>